<dbReference type="GO" id="GO:0005576">
    <property type="term" value="C:extracellular region"/>
    <property type="evidence" value="ECO:0007669"/>
    <property type="project" value="UniProtKB-SubCell"/>
</dbReference>
<gene>
    <name evidence="11" type="ORF">DAEQUDRAFT_727997</name>
</gene>
<evidence type="ECO:0000256" key="6">
    <source>
        <dbReference type="ARBA" id="ARBA00022723"/>
    </source>
</evidence>
<evidence type="ECO:0000256" key="4">
    <source>
        <dbReference type="ARBA" id="ARBA00012784"/>
    </source>
</evidence>
<keyword evidence="5" id="KW-0964">Secreted</keyword>
<evidence type="ECO:0000256" key="2">
    <source>
        <dbReference type="ARBA" id="ARBA00004613"/>
    </source>
</evidence>
<evidence type="ECO:0000256" key="1">
    <source>
        <dbReference type="ARBA" id="ARBA00001947"/>
    </source>
</evidence>
<dbReference type="STRING" id="1314783.A0A165PN49"/>
<keyword evidence="8 11" id="KW-0378">Hydrolase</keyword>
<dbReference type="GO" id="GO:0006154">
    <property type="term" value="P:adenosine catabolic process"/>
    <property type="evidence" value="ECO:0007669"/>
    <property type="project" value="TreeGrafter"/>
</dbReference>
<dbReference type="OrthoDB" id="7202371at2759"/>
<feature type="domain" description="Adenosine deaminase" evidence="10">
    <location>
        <begin position="245"/>
        <end position="520"/>
    </location>
</feature>
<dbReference type="InterPro" id="IPR032466">
    <property type="entry name" value="Metal_Hydrolase"/>
</dbReference>
<comment type="cofactor">
    <cofactor evidence="1">
        <name>Zn(2+)</name>
        <dbReference type="ChEBI" id="CHEBI:29105"/>
    </cofactor>
</comment>
<keyword evidence="6" id="KW-0479">Metal-binding</keyword>
<evidence type="ECO:0000256" key="7">
    <source>
        <dbReference type="ARBA" id="ARBA00022729"/>
    </source>
</evidence>
<accession>A0A165PN49</accession>
<dbReference type="PANTHER" id="PTHR11409:SF39">
    <property type="entry name" value="ADENOSINE DEAMINASE 2"/>
    <property type="match status" value="1"/>
</dbReference>
<evidence type="ECO:0000256" key="8">
    <source>
        <dbReference type="ARBA" id="ARBA00022801"/>
    </source>
</evidence>
<dbReference type="GO" id="GO:0046872">
    <property type="term" value="F:metal ion binding"/>
    <property type="evidence" value="ECO:0007669"/>
    <property type="project" value="UniProtKB-KW"/>
</dbReference>
<evidence type="ECO:0000313" key="12">
    <source>
        <dbReference type="Proteomes" id="UP000076727"/>
    </source>
</evidence>
<dbReference type="SUPFAM" id="SSF51556">
    <property type="entry name" value="Metallo-dependent hydrolases"/>
    <property type="match status" value="1"/>
</dbReference>
<comment type="similarity">
    <text evidence="3">Belongs to the metallo-dependent hydrolases superfamily. Adenosine and AMP deaminases family. ADGF subfamily.</text>
</comment>
<dbReference type="Gene3D" id="3.20.20.140">
    <property type="entry name" value="Metal-dependent hydrolases"/>
    <property type="match status" value="1"/>
</dbReference>
<dbReference type="FunFam" id="3.20.20.140:FF:000017">
    <property type="entry name" value="Adenosine deaminase 2"/>
    <property type="match status" value="1"/>
</dbReference>
<name>A0A165PN49_9APHY</name>
<evidence type="ECO:0000313" key="11">
    <source>
        <dbReference type="EMBL" id="KZT68416.1"/>
    </source>
</evidence>
<evidence type="ECO:0000256" key="9">
    <source>
        <dbReference type="ARBA" id="ARBA00047764"/>
    </source>
</evidence>
<keyword evidence="12" id="KW-1185">Reference proteome</keyword>
<dbReference type="GO" id="GO:0046103">
    <property type="term" value="P:inosine biosynthetic process"/>
    <property type="evidence" value="ECO:0007669"/>
    <property type="project" value="TreeGrafter"/>
</dbReference>
<evidence type="ECO:0000256" key="5">
    <source>
        <dbReference type="ARBA" id="ARBA00022525"/>
    </source>
</evidence>
<protein>
    <recommendedName>
        <fullName evidence="4">adenosine deaminase</fullName>
        <ecNumber evidence="4">3.5.4.4</ecNumber>
    </recommendedName>
</protein>
<dbReference type="GO" id="GO:0004000">
    <property type="term" value="F:adenosine deaminase activity"/>
    <property type="evidence" value="ECO:0007669"/>
    <property type="project" value="TreeGrafter"/>
</dbReference>
<dbReference type="InterPro" id="IPR006330">
    <property type="entry name" value="Ado/ade_deaminase"/>
</dbReference>
<sequence length="542" mass="61206">MASLEGIDMDEYARRREQLIQEDRTLRIDSAKLRSLTDIEINAEAVVRAIRTEEAVSVWGAGKSIVEYDPVDNAPNVFPGMAFLTARETVTKTRLFRILSKMPKGALLHAHLDAMVNVNVLLRLAIAQPFMHVRAPARLTANNIKAVLPEFKALPQAAFSDLSSLTDETYRGSEWVPLHRARDTFSESLGGPNGFDEWVTRALTIDPSEAYGTHDTPTKIWAKFTSTFLVSHSLVYFAPIWGQYIRQFLLSSIEDGISYVEPRINFLFKYMTGADGIENVPHREWLVTFDRVVNEVKAELEKQGRQEEFVGAKIIYSTIRFITPEELEWYTEDALALKQEFPHLIAGFDLVGHEDSLKPLIDYIEPLTRFMRRREELGVDLPFIFHAGETLGDGNAPDMNLYDAILLGTKRIGHGSSLVKHPKLMEICRERGIAVEVCPISNEILRLTSSMPAHPLPVLVNHGVHVSLCSDDPAVFGNMGLTFDFFQVLVASEVTGLLTLGEFARDSIKHSMMDDEEKARALGFWEKRWLDFLQWVERTGGE</sequence>
<dbReference type="Pfam" id="PF00962">
    <property type="entry name" value="A_deaminase"/>
    <property type="match status" value="1"/>
</dbReference>
<comment type="catalytic activity">
    <reaction evidence="9">
        <text>adenosine + H2O + H(+) = inosine + NH4(+)</text>
        <dbReference type="Rhea" id="RHEA:24408"/>
        <dbReference type="ChEBI" id="CHEBI:15377"/>
        <dbReference type="ChEBI" id="CHEBI:15378"/>
        <dbReference type="ChEBI" id="CHEBI:16335"/>
        <dbReference type="ChEBI" id="CHEBI:17596"/>
        <dbReference type="ChEBI" id="CHEBI:28938"/>
        <dbReference type="EC" id="3.5.4.4"/>
    </reaction>
</comment>
<keyword evidence="7" id="KW-0732">Signal</keyword>
<comment type="subcellular location">
    <subcellularLocation>
        <location evidence="2">Secreted</location>
    </subcellularLocation>
</comment>
<dbReference type="AlphaFoldDB" id="A0A165PN49"/>
<evidence type="ECO:0000256" key="3">
    <source>
        <dbReference type="ARBA" id="ARBA00006083"/>
    </source>
</evidence>
<dbReference type="EC" id="3.5.4.4" evidence="4"/>
<reference evidence="11 12" key="1">
    <citation type="journal article" date="2016" name="Mol. Biol. Evol.">
        <title>Comparative Genomics of Early-Diverging Mushroom-Forming Fungi Provides Insights into the Origins of Lignocellulose Decay Capabilities.</title>
        <authorList>
            <person name="Nagy L.G."/>
            <person name="Riley R."/>
            <person name="Tritt A."/>
            <person name="Adam C."/>
            <person name="Daum C."/>
            <person name="Floudas D."/>
            <person name="Sun H."/>
            <person name="Yadav J.S."/>
            <person name="Pangilinan J."/>
            <person name="Larsson K.H."/>
            <person name="Matsuura K."/>
            <person name="Barry K."/>
            <person name="Labutti K."/>
            <person name="Kuo R."/>
            <person name="Ohm R.A."/>
            <person name="Bhattacharya S.S."/>
            <person name="Shirouzu T."/>
            <person name="Yoshinaga Y."/>
            <person name="Martin F.M."/>
            <person name="Grigoriev I.V."/>
            <person name="Hibbett D.S."/>
        </authorList>
    </citation>
    <scope>NUCLEOTIDE SEQUENCE [LARGE SCALE GENOMIC DNA]</scope>
    <source>
        <strain evidence="11 12">L-15889</strain>
    </source>
</reference>
<dbReference type="PANTHER" id="PTHR11409">
    <property type="entry name" value="ADENOSINE DEAMINASE"/>
    <property type="match status" value="1"/>
</dbReference>
<evidence type="ECO:0000259" key="10">
    <source>
        <dbReference type="Pfam" id="PF00962"/>
    </source>
</evidence>
<organism evidence="11 12">
    <name type="scientific">Daedalea quercina L-15889</name>
    <dbReference type="NCBI Taxonomy" id="1314783"/>
    <lineage>
        <taxon>Eukaryota</taxon>
        <taxon>Fungi</taxon>
        <taxon>Dikarya</taxon>
        <taxon>Basidiomycota</taxon>
        <taxon>Agaricomycotina</taxon>
        <taxon>Agaricomycetes</taxon>
        <taxon>Polyporales</taxon>
        <taxon>Fomitopsis</taxon>
    </lineage>
</organism>
<proteinExistence type="inferred from homology"/>
<dbReference type="InterPro" id="IPR001365">
    <property type="entry name" value="A_deaminase_dom"/>
</dbReference>
<dbReference type="EMBL" id="KV429067">
    <property type="protein sequence ID" value="KZT68416.1"/>
    <property type="molecule type" value="Genomic_DNA"/>
</dbReference>
<dbReference type="Proteomes" id="UP000076727">
    <property type="component" value="Unassembled WGS sequence"/>
</dbReference>